<sequence length="457" mass="52071">MSSPSVEESEGEESPDFDATLCAALYNRLIHIGFEGSNRSQHNERVMQNWFEVYKDDPHIAQCHETIPSESPLASFLRQAAIIIDSTTGQPSTTTGLVHHLQPLPAQEMMLWYFDMSDWEAMHEYIIILPDNNTDKDCDGLIMYLEDLSVCYMRNSYDLNPGMPDDMDVTRWFGFQEVLMSLNFVVEVGKFRPVPRPLPEAEYNSLLDDTRTWEVVPWNEFILKETLDASDGLVEAITAHETHNEEIKGFPRAFLTAAKQPPFKYIAPGLTIYDPAHPVPVPKAPTQQTPTYTTPNPDLALTVAHHDALILFPAERGHDSSKQATDSDTDAGLWICPDHGWADTTRLSLPYALPFYFDHTGRRFDRPSYGTQLWQHGDCPFFTQHSTRLVTLLLRWKELVEEGIWNVGADGVEGELEFYRQAGDPVKKGWFSLEEPCFGFERSGIEIGRLEEFVEEY</sequence>
<gene>
    <name evidence="1" type="ORF">BJX66DRAFT_341463</name>
</gene>
<comment type="caution">
    <text evidence="1">The sequence shown here is derived from an EMBL/GenBank/DDBJ whole genome shotgun (WGS) entry which is preliminary data.</text>
</comment>
<dbReference type="EMBL" id="JBFTWV010000102">
    <property type="protein sequence ID" value="KAL2787187.1"/>
    <property type="molecule type" value="Genomic_DNA"/>
</dbReference>
<accession>A0ABR4FV83</accession>
<dbReference type="Proteomes" id="UP001610563">
    <property type="component" value="Unassembled WGS sequence"/>
</dbReference>
<proteinExistence type="predicted"/>
<reference evidence="1 2" key="1">
    <citation type="submission" date="2024-07" db="EMBL/GenBank/DDBJ databases">
        <title>Section-level genome sequencing and comparative genomics of Aspergillus sections Usti and Cavernicolus.</title>
        <authorList>
            <consortium name="Lawrence Berkeley National Laboratory"/>
            <person name="Nybo J.L."/>
            <person name="Vesth T.C."/>
            <person name="Theobald S."/>
            <person name="Frisvad J.C."/>
            <person name="Larsen T.O."/>
            <person name="Kjaerboelling I."/>
            <person name="Rothschild-Mancinelli K."/>
            <person name="Lyhne E.K."/>
            <person name="Kogle M.E."/>
            <person name="Barry K."/>
            <person name="Clum A."/>
            <person name="Na H."/>
            <person name="Ledsgaard L."/>
            <person name="Lin J."/>
            <person name="Lipzen A."/>
            <person name="Kuo A."/>
            <person name="Riley R."/>
            <person name="Mondo S."/>
            <person name="Labutti K."/>
            <person name="Haridas S."/>
            <person name="Pangalinan J."/>
            <person name="Salamov A.A."/>
            <person name="Simmons B.A."/>
            <person name="Magnuson J.K."/>
            <person name="Chen J."/>
            <person name="Drula E."/>
            <person name="Henrissat B."/>
            <person name="Wiebenga A."/>
            <person name="Lubbers R.J."/>
            <person name="Gomes A.C."/>
            <person name="Makela M.R."/>
            <person name="Stajich J."/>
            <person name="Grigoriev I.V."/>
            <person name="Mortensen U.H."/>
            <person name="De Vries R.P."/>
            <person name="Baker S.E."/>
            <person name="Andersen M.R."/>
        </authorList>
    </citation>
    <scope>NUCLEOTIDE SEQUENCE [LARGE SCALE GENOMIC DNA]</scope>
    <source>
        <strain evidence="1 2">CBS 209.92</strain>
    </source>
</reference>
<evidence type="ECO:0000313" key="1">
    <source>
        <dbReference type="EMBL" id="KAL2787187.1"/>
    </source>
</evidence>
<organism evidence="1 2">
    <name type="scientific">Aspergillus keveii</name>
    <dbReference type="NCBI Taxonomy" id="714993"/>
    <lineage>
        <taxon>Eukaryota</taxon>
        <taxon>Fungi</taxon>
        <taxon>Dikarya</taxon>
        <taxon>Ascomycota</taxon>
        <taxon>Pezizomycotina</taxon>
        <taxon>Eurotiomycetes</taxon>
        <taxon>Eurotiomycetidae</taxon>
        <taxon>Eurotiales</taxon>
        <taxon>Aspergillaceae</taxon>
        <taxon>Aspergillus</taxon>
        <taxon>Aspergillus subgen. Nidulantes</taxon>
    </lineage>
</organism>
<name>A0ABR4FV83_9EURO</name>
<protein>
    <submittedName>
        <fullName evidence="1">Uncharacterized protein</fullName>
    </submittedName>
</protein>
<evidence type="ECO:0000313" key="2">
    <source>
        <dbReference type="Proteomes" id="UP001610563"/>
    </source>
</evidence>
<keyword evidence="2" id="KW-1185">Reference proteome</keyword>